<dbReference type="PANTHER" id="PTHR39190:SF1">
    <property type="entry name" value="FLAGELLAR ASSEMBLY FACTOR FLIW"/>
    <property type="match status" value="1"/>
</dbReference>
<dbReference type="SUPFAM" id="SSF141457">
    <property type="entry name" value="BH3618-like"/>
    <property type="match status" value="1"/>
</dbReference>
<dbReference type="GO" id="GO:0005737">
    <property type="term" value="C:cytoplasm"/>
    <property type="evidence" value="ECO:0007669"/>
    <property type="project" value="UniProtKB-SubCell"/>
</dbReference>
<reference evidence="6" key="1">
    <citation type="journal article" date="2016" name="Genome Announc.">
        <title>Draft Genome Sequence of the Syntrophic Lactate-Degrading Bacterium Tepidanaerobacter syntrophicus JLT.</title>
        <authorList>
            <person name="Matsuura N."/>
            <person name="Ohashi A."/>
            <person name="Tourlousse D.M."/>
            <person name="Sekiguchi Y."/>
        </authorList>
    </citation>
    <scope>NUCLEOTIDE SEQUENCE [LARGE SCALE GENOMIC DNA]</scope>
    <source>
        <strain evidence="6">JL</strain>
    </source>
</reference>
<evidence type="ECO:0000256" key="2">
    <source>
        <dbReference type="ARBA" id="ARBA00022795"/>
    </source>
</evidence>
<comment type="subcellular location">
    <subcellularLocation>
        <location evidence="5">Cytoplasm</location>
    </subcellularLocation>
</comment>
<dbReference type="STRING" id="224999.GCA_001485475_00353"/>
<keyword evidence="6" id="KW-0282">Flagellum</keyword>
<accession>A0A0U9HJB0</accession>
<proteinExistence type="inferred from homology"/>
<evidence type="ECO:0000256" key="5">
    <source>
        <dbReference type="HAMAP-Rule" id="MF_01185"/>
    </source>
</evidence>
<dbReference type="AlphaFoldDB" id="A0A0U9HJB0"/>
<comment type="similarity">
    <text evidence="5">Belongs to the FliW family.</text>
</comment>
<dbReference type="HAMAP" id="MF_01185">
    <property type="entry name" value="FliW"/>
    <property type="match status" value="1"/>
</dbReference>
<dbReference type="NCBIfam" id="NF009793">
    <property type="entry name" value="PRK13285.1-1"/>
    <property type="match status" value="1"/>
</dbReference>
<dbReference type="GO" id="GO:0006417">
    <property type="term" value="P:regulation of translation"/>
    <property type="evidence" value="ECO:0007669"/>
    <property type="project" value="UniProtKB-KW"/>
</dbReference>
<dbReference type="InterPro" id="IPR024046">
    <property type="entry name" value="Flagellar_assmbl_FliW_dom_sf"/>
</dbReference>
<keyword evidence="3 5" id="KW-0810">Translation regulation</keyword>
<dbReference type="InterPro" id="IPR003775">
    <property type="entry name" value="Flagellar_assembly_factor_FliW"/>
</dbReference>
<dbReference type="Pfam" id="PF02623">
    <property type="entry name" value="FliW"/>
    <property type="match status" value="1"/>
</dbReference>
<keyword evidence="7" id="KW-1185">Reference proteome</keyword>
<name>A0A0U9HJB0_9FIRM</name>
<evidence type="ECO:0000313" key="6">
    <source>
        <dbReference type="EMBL" id="GAQ24371.1"/>
    </source>
</evidence>
<comment type="subunit">
    <text evidence="5">Interacts with translational regulator CsrA and flagellin(s).</text>
</comment>
<dbReference type="OrthoDB" id="9801235at2"/>
<dbReference type="GO" id="GO:0044780">
    <property type="term" value="P:bacterial-type flagellum assembly"/>
    <property type="evidence" value="ECO:0007669"/>
    <property type="project" value="UniProtKB-UniRule"/>
</dbReference>
<keyword evidence="1 5" id="KW-0963">Cytoplasm</keyword>
<comment type="function">
    <text evidence="5">Acts as an anti-CsrA protein, binds CsrA and prevents it from repressing translation of its target genes, one of which is flagellin. Binds to flagellin and participates in the assembly of the flagellum.</text>
</comment>
<keyword evidence="2 5" id="KW-1005">Bacterial flagellum biogenesis</keyword>
<dbReference type="EMBL" id="DF976999">
    <property type="protein sequence ID" value="GAQ24371.1"/>
    <property type="molecule type" value="Genomic_DNA"/>
</dbReference>
<keyword evidence="6" id="KW-0969">Cilium</keyword>
<keyword evidence="6" id="KW-0966">Cell projection</keyword>
<dbReference type="Gene3D" id="2.30.290.10">
    <property type="entry name" value="BH3618-like"/>
    <property type="match status" value="1"/>
</dbReference>
<evidence type="ECO:0000256" key="3">
    <source>
        <dbReference type="ARBA" id="ARBA00022845"/>
    </source>
</evidence>
<evidence type="ECO:0000256" key="4">
    <source>
        <dbReference type="ARBA" id="ARBA00023186"/>
    </source>
</evidence>
<evidence type="ECO:0000256" key="1">
    <source>
        <dbReference type="ARBA" id="ARBA00022490"/>
    </source>
</evidence>
<gene>
    <name evidence="5" type="primary">fliW</name>
    <name evidence="6" type="ORF">TSYNT_5197</name>
</gene>
<sequence length="149" mass="16918">MTINACLNNLNDEKVITFLNGILGLEDYKKYIILDHPESDVIKWIQSVDEPQIALPVVNPYSFYPDYAPEISEEDLKRLKISSAEEALALCVITISQDTSTITVNLKAPIIINVSERLADQLIAENADYSIRQPLDIRRIHDDRRCKSC</sequence>
<dbReference type="RefSeq" id="WP_059031446.1">
    <property type="nucleotide sequence ID" value="NZ_BSDW01000001.1"/>
</dbReference>
<dbReference type="PANTHER" id="PTHR39190">
    <property type="entry name" value="FLAGELLAR ASSEMBLY FACTOR FLIW"/>
    <property type="match status" value="1"/>
</dbReference>
<protein>
    <recommendedName>
        <fullName evidence="5">Flagellar assembly factor FliW</fullName>
    </recommendedName>
</protein>
<organism evidence="6">
    <name type="scientific">Tepidanaerobacter syntrophicus</name>
    <dbReference type="NCBI Taxonomy" id="224999"/>
    <lineage>
        <taxon>Bacteria</taxon>
        <taxon>Bacillati</taxon>
        <taxon>Bacillota</taxon>
        <taxon>Clostridia</taxon>
        <taxon>Thermosediminibacterales</taxon>
        <taxon>Tepidanaerobacteraceae</taxon>
        <taxon>Tepidanaerobacter</taxon>
    </lineage>
</organism>
<dbReference type="Proteomes" id="UP000062160">
    <property type="component" value="Unassembled WGS sequence"/>
</dbReference>
<keyword evidence="4 5" id="KW-0143">Chaperone</keyword>
<evidence type="ECO:0000313" key="7">
    <source>
        <dbReference type="Proteomes" id="UP000062160"/>
    </source>
</evidence>